<dbReference type="OMA" id="DWMGQWT"/>
<keyword evidence="9" id="KW-1185">Reference proteome</keyword>
<dbReference type="PROSITE" id="PS00211">
    <property type="entry name" value="ABC_TRANSPORTER_1"/>
    <property type="match status" value="1"/>
</dbReference>
<dbReference type="EMBL" id="JH993111">
    <property type="protein sequence ID" value="EKX34388.1"/>
    <property type="molecule type" value="Genomic_DNA"/>
</dbReference>
<organism evidence="7">
    <name type="scientific">Guillardia theta (strain CCMP2712)</name>
    <name type="common">Cryptophyte</name>
    <dbReference type="NCBI Taxonomy" id="905079"/>
    <lineage>
        <taxon>Eukaryota</taxon>
        <taxon>Cryptophyceae</taxon>
        <taxon>Pyrenomonadales</taxon>
        <taxon>Geminigeraceae</taxon>
        <taxon>Guillardia</taxon>
    </lineage>
</organism>
<evidence type="ECO:0000313" key="9">
    <source>
        <dbReference type="Proteomes" id="UP000011087"/>
    </source>
</evidence>
<dbReference type="InterPro" id="IPR003439">
    <property type="entry name" value="ABC_transporter-like_ATP-bd"/>
</dbReference>
<reference evidence="9" key="2">
    <citation type="submission" date="2012-11" db="EMBL/GenBank/DDBJ databases">
        <authorList>
            <person name="Kuo A."/>
            <person name="Curtis B.A."/>
            <person name="Tanifuji G."/>
            <person name="Burki F."/>
            <person name="Gruber A."/>
            <person name="Irimia M."/>
            <person name="Maruyama S."/>
            <person name="Arias M.C."/>
            <person name="Ball S.G."/>
            <person name="Gile G.H."/>
            <person name="Hirakawa Y."/>
            <person name="Hopkins J.F."/>
            <person name="Rensing S.A."/>
            <person name="Schmutz J."/>
            <person name="Symeonidi A."/>
            <person name="Elias M."/>
            <person name="Eveleigh R.J."/>
            <person name="Herman E.K."/>
            <person name="Klute M.J."/>
            <person name="Nakayama T."/>
            <person name="Obornik M."/>
            <person name="Reyes-Prieto A."/>
            <person name="Armbrust E.V."/>
            <person name="Aves S.J."/>
            <person name="Beiko R.G."/>
            <person name="Coutinho P."/>
            <person name="Dacks J.B."/>
            <person name="Durnford D.G."/>
            <person name="Fast N.M."/>
            <person name="Green B.R."/>
            <person name="Grisdale C."/>
            <person name="Hempe F."/>
            <person name="Henrissat B."/>
            <person name="Hoppner M.P."/>
            <person name="Ishida K.-I."/>
            <person name="Kim E."/>
            <person name="Koreny L."/>
            <person name="Kroth P.G."/>
            <person name="Liu Y."/>
            <person name="Malik S.-B."/>
            <person name="Maier U.G."/>
            <person name="McRose D."/>
            <person name="Mock T."/>
            <person name="Neilson J.A."/>
            <person name="Onodera N.T."/>
            <person name="Poole A.M."/>
            <person name="Pritham E.J."/>
            <person name="Richards T.A."/>
            <person name="Rocap G."/>
            <person name="Roy S.W."/>
            <person name="Sarai C."/>
            <person name="Schaack S."/>
            <person name="Shirato S."/>
            <person name="Slamovits C.H."/>
            <person name="Spencer D.F."/>
            <person name="Suzuki S."/>
            <person name="Worden A.Z."/>
            <person name="Zauner S."/>
            <person name="Barry K."/>
            <person name="Bell C."/>
            <person name="Bharti A.K."/>
            <person name="Crow J.A."/>
            <person name="Grimwood J."/>
            <person name="Kramer R."/>
            <person name="Lindquist E."/>
            <person name="Lucas S."/>
            <person name="Salamov A."/>
            <person name="McFadden G.I."/>
            <person name="Lane C.E."/>
            <person name="Keeling P.J."/>
            <person name="Gray M.W."/>
            <person name="Grigoriev I.V."/>
            <person name="Archibald J.M."/>
        </authorList>
    </citation>
    <scope>NUCLEOTIDE SEQUENCE</scope>
    <source>
        <strain evidence="9">CCMP2712</strain>
    </source>
</reference>
<dbReference type="SMART" id="SM00382">
    <property type="entry name" value="AAA"/>
    <property type="match status" value="2"/>
</dbReference>
<evidence type="ECO:0000256" key="2">
    <source>
        <dbReference type="ARBA" id="ARBA00022737"/>
    </source>
</evidence>
<dbReference type="Proteomes" id="UP000011087">
    <property type="component" value="Unassembled WGS sequence"/>
</dbReference>
<proteinExistence type="predicted"/>
<dbReference type="InterPro" id="IPR017871">
    <property type="entry name" value="ABC_transporter-like_CS"/>
</dbReference>
<sequence>MGKEEPKKSAKQKRQEKQEKKKAGKEDKENEGDAGAEDAAAALKNLSTSTVSKSVANKEAAAARNVTGELGSNPLSRDLKIISFSLQLYGKRLIEDTTLELSYGNRYGLIGSNGSGKSTFLTALASRELPIPDHIDIYHLEEEAEPSERTAVEAVVDVVREKVEKLEKLAEMVLESHGPEAEILQDIYERIDRMDPSTFEVRATEILIGLGFSHAFLQKKTRDLSGGWRMRVSLGRALLLQPVLLLLDEPTNHLDMESCCWLESYLAKYPGILVLVSHSEDFLNGVCSHIIHLTSKRKFVYYGGNYDSFVKTKRENDVNQMKRYEKEQADIKHLKEFIASCGTYANLVKQAQSKQKIIDKMMEAGLTEKPENDRSIKFHFPDCGSIPPPVLAINDVSFAYSGKEEDMLYKHLELSVDLDSRIALIGPNGAGKSTLLKLMYGELSPTRGDVKKHSHLKIAKFHQHSVDQLDEDMTPLEYMNSQFPEKNLELEAWRSRVGRFGVSGEMQTAKIKYMSDGQKSRLVFAYIAECNPHILFLDEPTNHLDMESIDSLADAINEFAGGMVLVSHDFRLIGKVAKEVWLCENKKVEVWKGDILEYKKKLTKDMERKVKAGLTTPQ</sequence>
<dbReference type="PANTHER" id="PTHR19211:SF15">
    <property type="entry name" value="ATP-BINDING CASSETTE SUB-FAMILY F MEMBER 2"/>
    <property type="match status" value="1"/>
</dbReference>
<reference evidence="7 9" key="1">
    <citation type="journal article" date="2012" name="Nature">
        <title>Algal genomes reveal evolutionary mosaicism and the fate of nucleomorphs.</title>
        <authorList>
            <consortium name="DOE Joint Genome Institute"/>
            <person name="Curtis B.A."/>
            <person name="Tanifuji G."/>
            <person name="Burki F."/>
            <person name="Gruber A."/>
            <person name="Irimia M."/>
            <person name="Maruyama S."/>
            <person name="Arias M.C."/>
            <person name="Ball S.G."/>
            <person name="Gile G.H."/>
            <person name="Hirakawa Y."/>
            <person name="Hopkins J.F."/>
            <person name="Kuo A."/>
            <person name="Rensing S.A."/>
            <person name="Schmutz J."/>
            <person name="Symeonidi A."/>
            <person name="Elias M."/>
            <person name="Eveleigh R.J."/>
            <person name="Herman E.K."/>
            <person name="Klute M.J."/>
            <person name="Nakayama T."/>
            <person name="Obornik M."/>
            <person name="Reyes-Prieto A."/>
            <person name="Armbrust E.V."/>
            <person name="Aves S.J."/>
            <person name="Beiko R.G."/>
            <person name="Coutinho P."/>
            <person name="Dacks J.B."/>
            <person name="Durnford D.G."/>
            <person name="Fast N.M."/>
            <person name="Green B.R."/>
            <person name="Grisdale C.J."/>
            <person name="Hempel F."/>
            <person name="Henrissat B."/>
            <person name="Hoppner M.P."/>
            <person name="Ishida K."/>
            <person name="Kim E."/>
            <person name="Koreny L."/>
            <person name="Kroth P.G."/>
            <person name="Liu Y."/>
            <person name="Malik S.B."/>
            <person name="Maier U.G."/>
            <person name="McRose D."/>
            <person name="Mock T."/>
            <person name="Neilson J.A."/>
            <person name="Onodera N.T."/>
            <person name="Poole A.M."/>
            <person name="Pritham E.J."/>
            <person name="Richards T.A."/>
            <person name="Rocap G."/>
            <person name="Roy S.W."/>
            <person name="Sarai C."/>
            <person name="Schaack S."/>
            <person name="Shirato S."/>
            <person name="Slamovits C.H."/>
            <person name="Spencer D.F."/>
            <person name="Suzuki S."/>
            <person name="Worden A.Z."/>
            <person name="Zauner S."/>
            <person name="Barry K."/>
            <person name="Bell C."/>
            <person name="Bharti A.K."/>
            <person name="Crow J.A."/>
            <person name="Grimwood J."/>
            <person name="Kramer R."/>
            <person name="Lindquist E."/>
            <person name="Lucas S."/>
            <person name="Salamov A."/>
            <person name="McFadden G.I."/>
            <person name="Lane C.E."/>
            <person name="Keeling P.J."/>
            <person name="Gray M.W."/>
            <person name="Grigoriev I.V."/>
            <person name="Archibald J.M."/>
        </authorList>
    </citation>
    <scope>NUCLEOTIDE SEQUENCE</scope>
    <source>
        <strain evidence="7 9">CCMP2712</strain>
    </source>
</reference>
<dbReference type="GO" id="GO:0005524">
    <property type="term" value="F:ATP binding"/>
    <property type="evidence" value="ECO:0007669"/>
    <property type="project" value="UniProtKB-KW"/>
</dbReference>
<evidence type="ECO:0000313" key="8">
    <source>
        <dbReference type="EnsemblProtists" id="EKX34388"/>
    </source>
</evidence>
<feature type="domain" description="ABC transporter" evidence="6">
    <location>
        <begin position="79"/>
        <end position="322"/>
    </location>
</feature>
<dbReference type="OrthoDB" id="2110130at2759"/>
<dbReference type="GO" id="GO:0016887">
    <property type="term" value="F:ATP hydrolysis activity"/>
    <property type="evidence" value="ECO:0007669"/>
    <property type="project" value="InterPro"/>
</dbReference>
<comment type="subcellular location">
    <subcellularLocation>
        <location evidence="1">Plastid</location>
        <location evidence="1">Chloroplast</location>
    </subcellularLocation>
</comment>
<dbReference type="Pfam" id="PF12848">
    <property type="entry name" value="ABC_tran_Xtn"/>
    <property type="match status" value="1"/>
</dbReference>
<feature type="compositionally biased region" description="Basic and acidic residues" evidence="5">
    <location>
        <begin position="1"/>
        <end position="28"/>
    </location>
</feature>
<dbReference type="AlphaFoldDB" id="L1IDT9"/>
<dbReference type="InterPro" id="IPR003593">
    <property type="entry name" value="AAA+_ATPase"/>
</dbReference>
<dbReference type="GO" id="GO:0009507">
    <property type="term" value="C:chloroplast"/>
    <property type="evidence" value="ECO:0007669"/>
    <property type="project" value="UniProtKB-SubCell"/>
</dbReference>
<dbReference type="STRING" id="905079.L1IDT9"/>
<keyword evidence="4" id="KW-0067">ATP-binding</keyword>
<name>L1IDT9_GUITC</name>
<dbReference type="InterPro" id="IPR032781">
    <property type="entry name" value="ABC_tran_Xtn"/>
</dbReference>
<dbReference type="CDD" id="cd03221">
    <property type="entry name" value="ABCF_EF-3"/>
    <property type="match status" value="2"/>
</dbReference>
<feature type="domain" description="ABC transporter" evidence="6">
    <location>
        <begin position="391"/>
        <end position="610"/>
    </location>
</feature>
<feature type="region of interest" description="Disordered" evidence="5">
    <location>
        <begin position="1"/>
        <end position="41"/>
    </location>
</feature>
<evidence type="ECO:0000313" key="7">
    <source>
        <dbReference type="EMBL" id="EKX34388.1"/>
    </source>
</evidence>
<protein>
    <recommendedName>
        <fullName evidence="6">ABC transporter domain-containing protein</fullName>
    </recommendedName>
</protein>
<evidence type="ECO:0000256" key="5">
    <source>
        <dbReference type="SAM" id="MobiDB-lite"/>
    </source>
</evidence>
<evidence type="ECO:0000259" key="6">
    <source>
        <dbReference type="PROSITE" id="PS50893"/>
    </source>
</evidence>
<dbReference type="FunFam" id="3.40.50.300:FF:000104">
    <property type="entry name" value="ATP-binding cassette sub-family F member 3"/>
    <property type="match status" value="1"/>
</dbReference>
<dbReference type="RefSeq" id="XP_005821368.1">
    <property type="nucleotide sequence ID" value="XM_005821311.1"/>
</dbReference>
<dbReference type="PANTHER" id="PTHR19211">
    <property type="entry name" value="ATP-BINDING TRANSPORT PROTEIN-RELATED"/>
    <property type="match status" value="1"/>
</dbReference>
<keyword evidence="2" id="KW-0677">Repeat</keyword>
<dbReference type="PROSITE" id="PS50893">
    <property type="entry name" value="ABC_TRANSPORTER_2"/>
    <property type="match status" value="2"/>
</dbReference>
<evidence type="ECO:0000256" key="1">
    <source>
        <dbReference type="ARBA" id="ARBA00004229"/>
    </source>
</evidence>
<dbReference type="PaxDb" id="55529-EKX34388"/>
<dbReference type="HOGENOM" id="CLU_000604_36_6_1"/>
<dbReference type="KEGG" id="gtt:GUITHDRAFT_160248"/>
<gene>
    <name evidence="7" type="ORF">GUITHDRAFT_160248</name>
</gene>
<accession>L1IDT9</accession>
<evidence type="ECO:0000256" key="4">
    <source>
        <dbReference type="ARBA" id="ARBA00022840"/>
    </source>
</evidence>
<dbReference type="eggNOG" id="KOG0927">
    <property type="taxonomic scope" value="Eukaryota"/>
</dbReference>
<dbReference type="SUPFAM" id="SSF52540">
    <property type="entry name" value="P-loop containing nucleoside triphosphate hydrolases"/>
    <property type="match status" value="2"/>
</dbReference>
<dbReference type="Gene3D" id="3.40.50.300">
    <property type="entry name" value="P-loop containing nucleotide triphosphate hydrolases"/>
    <property type="match status" value="2"/>
</dbReference>
<evidence type="ECO:0000256" key="3">
    <source>
        <dbReference type="ARBA" id="ARBA00022741"/>
    </source>
</evidence>
<dbReference type="EnsemblProtists" id="EKX34388">
    <property type="protein sequence ID" value="EKX34388"/>
    <property type="gene ID" value="GUITHDRAFT_160248"/>
</dbReference>
<dbReference type="InterPro" id="IPR027417">
    <property type="entry name" value="P-loop_NTPase"/>
</dbReference>
<dbReference type="GeneID" id="17291123"/>
<reference evidence="8" key="3">
    <citation type="submission" date="2016-03" db="UniProtKB">
        <authorList>
            <consortium name="EnsemblProtists"/>
        </authorList>
    </citation>
    <scope>IDENTIFICATION</scope>
</reference>
<keyword evidence="3" id="KW-0547">Nucleotide-binding</keyword>
<dbReference type="Pfam" id="PF00005">
    <property type="entry name" value="ABC_tran"/>
    <property type="match status" value="2"/>
</dbReference>
<dbReference type="InterPro" id="IPR050611">
    <property type="entry name" value="ABCF"/>
</dbReference>
<dbReference type="FunFam" id="3.40.50.300:FF:000011">
    <property type="entry name" value="Putative ABC transporter ATP-binding component"/>
    <property type="match status" value="1"/>
</dbReference>